<name>A0ABT7NBZ7_9BURK</name>
<proteinExistence type="predicted"/>
<reference evidence="1" key="1">
    <citation type="submission" date="2023-06" db="EMBL/GenBank/DDBJ databases">
        <authorList>
            <person name="Jiang Y."/>
            <person name="Liu Q."/>
        </authorList>
    </citation>
    <scope>NUCLEOTIDE SEQUENCE</scope>
    <source>
        <strain evidence="1">CGMCC 1.12089</strain>
    </source>
</reference>
<comment type="caution">
    <text evidence="1">The sequence shown here is derived from an EMBL/GenBank/DDBJ whole genome shotgun (WGS) entry which is preliminary data.</text>
</comment>
<protein>
    <recommendedName>
        <fullName evidence="3">DUF721 domain-containing protein</fullName>
    </recommendedName>
</protein>
<dbReference type="EMBL" id="JASZYV010000002">
    <property type="protein sequence ID" value="MDM0045442.1"/>
    <property type="molecule type" value="Genomic_DNA"/>
</dbReference>
<evidence type="ECO:0000313" key="2">
    <source>
        <dbReference type="Proteomes" id="UP001174908"/>
    </source>
</evidence>
<evidence type="ECO:0008006" key="3">
    <source>
        <dbReference type="Google" id="ProtNLM"/>
    </source>
</evidence>
<dbReference type="RefSeq" id="WP_286660516.1">
    <property type="nucleotide sequence ID" value="NZ_JASZYV010000002.1"/>
</dbReference>
<keyword evidence="2" id="KW-1185">Reference proteome</keyword>
<gene>
    <name evidence="1" type="ORF">QTH91_13185</name>
</gene>
<dbReference type="Proteomes" id="UP001174908">
    <property type="component" value="Unassembled WGS sequence"/>
</dbReference>
<evidence type="ECO:0000313" key="1">
    <source>
        <dbReference type="EMBL" id="MDM0045442.1"/>
    </source>
</evidence>
<organism evidence="1 2">
    <name type="scientific">Variovorax dokdonensis</name>
    <dbReference type="NCBI Taxonomy" id="344883"/>
    <lineage>
        <taxon>Bacteria</taxon>
        <taxon>Pseudomonadati</taxon>
        <taxon>Pseudomonadota</taxon>
        <taxon>Betaproteobacteria</taxon>
        <taxon>Burkholderiales</taxon>
        <taxon>Comamonadaceae</taxon>
        <taxon>Variovorax</taxon>
    </lineage>
</organism>
<accession>A0ABT7NBZ7</accession>
<sequence length="104" mass="11419">MSSSNRRNTSFTLQQAADASPALAGLAERARDAAERLKAIEDLIPLPLRSSLAAGPADGEEWCLLVQGNAAAAKLRQMTPMLVNRLRQRGWNVTTLRLKIRSHR</sequence>